<keyword evidence="10 12" id="KW-0560">Oxidoreductase</keyword>
<dbReference type="PIRSF" id="PIRSF006769">
    <property type="entry name" value="RibD"/>
    <property type="match status" value="1"/>
</dbReference>
<evidence type="ECO:0000256" key="1">
    <source>
        <dbReference type="ARBA" id="ARBA00002151"/>
    </source>
</evidence>
<dbReference type="EC" id="3.5.4.26" evidence="12"/>
<sequence length="371" mass="39361">MTLRDDRRYMALALSLGRRGQGRTWPNPAVGCVLVKQGRIVGRGWTQPGGRPHAETMALAQAGAEAAGATAYVSLEPCAHTGQTPPCAEALIRARVARVVAALEDSDPRVSGQGFAMLRAAGIVVDTGLRAQEAGFDHEGFFLRTEQGRPFVTLKLASSFDGRIATGSGQSKWITGPEARRYVHAMRARHDAVMVGAGTARADNPSLTVRDLGIDDQPARVVVSRHLDLPLMSALARTARDVPLYLCHGTGADSDRLRAWAEVGARLLPCSALGTQLDPHDVLQQLGQVGLTRVFCEGGSALAASLLAHDLVDELVGFHAGLAIGAEGLPSIGALGIGLLDEAPRFALVEARALGPDILHRWRRPQDCPAR</sequence>
<feature type="binding site" evidence="14">
    <location>
        <position position="203"/>
    </location>
    <ligand>
        <name>substrate</name>
    </ligand>
</feature>
<comment type="similarity">
    <text evidence="5 12">In the C-terminal section; belongs to the HTP reductase family.</text>
</comment>
<dbReference type="InterPro" id="IPR050765">
    <property type="entry name" value="Riboflavin_Biosynth_HTPR"/>
</dbReference>
<keyword evidence="7 12" id="KW-0479">Metal-binding</keyword>
<comment type="similarity">
    <text evidence="4 12">In the N-terminal section; belongs to the cytidine and deoxycytidylate deaminase family.</text>
</comment>
<comment type="caution">
    <text evidence="17">The sequence shown here is derived from an EMBL/GenBank/DDBJ whole genome shotgun (WGS) entry which is preliminary data.</text>
</comment>
<dbReference type="InterPro" id="IPR016193">
    <property type="entry name" value="Cytidine_deaminase-like"/>
</dbReference>
<dbReference type="PANTHER" id="PTHR38011">
    <property type="entry name" value="DIHYDROFOLATE REDUCTASE FAMILY PROTEIN (AFU_ORTHOLOGUE AFUA_8G06820)"/>
    <property type="match status" value="1"/>
</dbReference>
<keyword evidence="18" id="KW-1185">Reference proteome</keyword>
<dbReference type="InterPro" id="IPR004794">
    <property type="entry name" value="Eubact_RibD"/>
</dbReference>
<evidence type="ECO:0000313" key="18">
    <source>
        <dbReference type="Proteomes" id="UP000068382"/>
    </source>
</evidence>
<feature type="binding site" evidence="14">
    <location>
        <position position="207"/>
    </location>
    <ligand>
        <name>substrate</name>
    </ligand>
</feature>
<feature type="binding site" evidence="14">
    <location>
        <position position="173"/>
    </location>
    <ligand>
        <name>NADP(+)</name>
        <dbReference type="ChEBI" id="CHEBI:58349"/>
    </ligand>
</feature>
<comment type="catalytic activity">
    <reaction evidence="12">
        <text>5-amino-6-(5-phospho-D-ribitylamino)uracil + NADP(+) = 5-amino-6-(5-phospho-D-ribosylamino)uracil + NADPH + H(+)</text>
        <dbReference type="Rhea" id="RHEA:17845"/>
        <dbReference type="ChEBI" id="CHEBI:15378"/>
        <dbReference type="ChEBI" id="CHEBI:57783"/>
        <dbReference type="ChEBI" id="CHEBI:58349"/>
        <dbReference type="ChEBI" id="CHEBI:58421"/>
        <dbReference type="ChEBI" id="CHEBI:58453"/>
        <dbReference type="EC" id="1.1.1.193"/>
    </reaction>
</comment>
<dbReference type="Proteomes" id="UP000068382">
    <property type="component" value="Unassembled WGS sequence"/>
</dbReference>
<comment type="cofactor">
    <cofactor evidence="12 15">
        <name>Zn(2+)</name>
        <dbReference type="ChEBI" id="CHEBI:29105"/>
    </cofactor>
    <text evidence="12 15">Binds 1 zinc ion.</text>
</comment>
<dbReference type="AlphaFoldDB" id="A0A132BUN9"/>
<feature type="active site" description="Proton donor" evidence="13">
    <location>
        <position position="55"/>
    </location>
</feature>
<feature type="binding site" evidence="14">
    <location>
        <begin position="299"/>
        <end position="305"/>
    </location>
    <ligand>
        <name>NADP(+)</name>
        <dbReference type="ChEBI" id="CHEBI:58349"/>
    </ligand>
</feature>
<keyword evidence="12" id="KW-0378">Hydrolase</keyword>
<dbReference type="GO" id="GO:0008270">
    <property type="term" value="F:zinc ion binding"/>
    <property type="evidence" value="ECO:0007669"/>
    <property type="project" value="InterPro"/>
</dbReference>
<evidence type="ECO:0000256" key="8">
    <source>
        <dbReference type="ARBA" id="ARBA00022833"/>
    </source>
</evidence>
<reference evidence="17 18" key="1">
    <citation type="submission" date="2015-12" db="EMBL/GenBank/DDBJ databases">
        <title>Genome sequence of the marine Rhodobacteraceae strain O3.65, Candidatus Tritonibacter horizontis.</title>
        <authorList>
            <person name="Poehlein A."/>
            <person name="Giebel H.A."/>
            <person name="Voget S."/>
            <person name="Brinkhoff T."/>
        </authorList>
    </citation>
    <scope>NUCLEOTIDE SEQUENCE [LARGE SCALE GENOMIC DNA]</scope>
    <source>
        <strain evidence="17 18">O3.65</strain>
    </source>
</reference>
<dbReference type="EMBL" id="LPUY01000079">
    <property type="protein sequence ID" value="KUP92081.1"/>
    <property type="molecule type" value="Genomic_DNA"/>
</dbReference>
<evidence type="ECO:0000256" key="15">
    <source>
        <dbReference type="PIRSR" id="PIRSR006769-3"/>
    </source>
</evidence>
<comment type="function">
    <text evidence="1 12">Converts 2,5-diamino-6-(ribosylamino)-4(3h)-pyrimidinone 5'-phosphate into 5-amino-6-(ribosylamino)-2,4(1h,3h)-pyrimidinedione 5'-phosphate.</text>
</comment>
<evidence type="ECO:0000256" key="13">
    <source>
        <dbReference type="PIRSR" id="PIRSR006769-1"/>
    </source>
</evidence>
<evidence type="ECO:0000313" key="17">
    <source>
        <dbReference type="EMBL" id="KUP92081.1"/>
    </source>
</evidence>
<feature type="binding site" evidence="14">
    <location>
        <position position="171"/>
    </location>
    <ligand>
        <name>substrate</name>
    </ligand>
</feature>
<evidence type="ECO:0000256" key="5">
    <source>
        <dbReference type="ARBA" id="ARBA00007417"/>
    </source>
</evidence>
<dbReference type="CDD" id="cd01284">
    <property type="entry name" value="Riboflavin_deaminase-reductase"/>
    <property type="match status" value="1"/>
</dbReference>
<keyword evidence="8 12" id="KW-0862">Zinc</keyword>
<dbReference type="GO" id="GO:0008703">
    <property type="term" value="F:5-amino-6-(5-phosphoribosylamino)uracil reductase activity"/>
    <property type="evidence" value="ECO:0007669"/>
    <property type="project" value="UniProtKB-EC"/>
</dbReference>
<evidence type="ECO:0000256" key="2">
    <source>
        <dbReference type="ARBA" id="ARBA00004882"/>
    </source>
</evidence>
<evidence type="ECO:0000256" key="11">
    <source>
        <dbReference type="ARBA" id="ARBA00023268"/>
    </source>
</evidence>
<feature type="binding site" evidence="14">
    <location>
        <position position="199"/>
    </location>
    <ligand>
        <name>NADP(+)</name>
        <dbReference type="ChEBI" id="CHEBI:58349"/>
    </ligand>
</feature>
<name>A0A132BUN9_9RHOB</name>
<dbReference type="GO" id="GO:0009231">
    <property type="term" value="P:riboflavin biosynthetic process"/>
    <property type="evidence" value="ECO:0007669"/>
    <property type="project" value="UniProtKB-UniPathway"/>
</dbReference>
<dbReference type="PATRIC" id="fig|1768241.3.peg.3240"/>
<dbReference type="InterPro" id="IPR002125">
    <property type="entry name" value="CMP_dCMP_dom"/>
</dbReference>
<dbReference type="InterPro" id="IPR002734">
    <property type="entry name" value="RibDG_C"/>
</dbReference>
<dbReference type="Gene3D" id="3.40.140.10">
    <property type="entry name" value="Cytidine Deaminase, domain 2"/>
    <property type="match status" value="1"/>
</dbReference>
<protein>
    <recommendedName>
        <fullName evidence="12">Riboflavin biosynthesis protein RibD</fullName>
    </recommendedName>
    <domain>
        <recommendedName>
            <fullName evidence="12">Diaminohydroxyphosphoribosylaminopyrimidine deaminase</fullName>
            <shortName evidence="12">DRAP deaminase</shortName>
            <ecNumber evidence="12">3.5.4.26</ecNumber>
        </recommendedName>
        <alternativeName>
            <fullName evidence="12">Riboflavin-specific deaminase</fullName>
        </alternativeName>
    </domain>
    <domain>
        <recommendedName>
            <fullName evidence="12">5-amino-6-(5-phosphoribosylamino)uracil reductase</fullName>
            <ecNumber evidence="12">1.1.1.193</ecNumber>
        </recommendedName>
        <alternativeName>
            <fullName evidence="12">HTP reductase</fullName>
        </alternativeName>
    </domain>
</protein>
<feature type="binding site" evidence="15">
    <location>
        <position position="53"/>
    </location>
    <ligand>
        <name>Zn(2+)</name>
        <dbReference type="ChEBI" id="CHEBI:29105"/>
        <note>catalytic</note>
    </ligand>
</feature>
<feature type="domain" description="CMP/dCMP-type deaminase" evidence="16">
    <location>
        <begin position="4"/>
        <end position="118"/>
    </location>
</feature>
<proteinExistence type="inferred from homology"/>
<comment type="pathway">
    <text evidence="2 12">Cofactor biosynthesis; riboflavin biosynthesis; 5-amino-6-(D-ribitylamino)uracil from GTP: step 2/4.</text>
</comment>
<keyword evidence="9 12" id="KW-0521">NADP</keyword>
<dbReference type="NCBIfam" id="TIGR00227">
    <property type="entry name" value="ribD_Cterm"/>
    <property type="match status" value="1"/>
</dbReference>
<gene>
    <name evidence="17" type="primary">ribD</name>
    <name evidence="17" type="ORF">TRIHO_31000</name>
</gene>
<dbReference type="GO" id="GO:0050661">
    <property type="term" value="F:NADP binding"/>
    <property type="evidence" value="ECO:0007669"/>
    <property type="project" value="InterPro"/>
</dbReference>
<dbReference type="PROSITE" id="PS51747">
    <property type="entry name" value="CYT_DCMP_DEAMINASES_2"/>
    <property type="match status" value="1"/>
</dbReference>
<evidence type="ECO:0000256" key="10">
    <source>
        <dbReference type="ARBA" id="ARBA00023002"/>
    </source>
</evidence>
<dbReference type="InterPro" id="IPR016192">
    <property type="entry name" value="APOBEC/CMP_deaminase_Zn-bd"/>
</dbReference>
<feature type="binding site" evidence="14">
    <location>
        <position position="297"/>
    </location>
    <ligand>
        <name>substrate</name>
    </ligand>
</feature>
<dbReference type="Pfam" id="PF01872">
    <property type="entry name" value="RibD_C"/>
    <property type="match status" value="1"/>
</dbReference>
<dbReference type="NCBIfam" id="TIGR00326">
    <property type="entry name" value="eubact_ribD"/>
    <property type="match status" value="1"/>
</dbReference>
<comment type="catalytic activity">
    <reaction evidence="12">
        <text>2,5-diamino-6-hydroxy-4-(5-phosphoribosylamino)-pyrimidine + H2O + H(+) = 5-amino-6-(5-phospho-D-ribosylamino)uracil + NH4(+)</text>
        <dbReference type="Rhea" id="RHEA:21868"/>
        <dbReference type="ChEBI" id="CHEBI:15377"/>
        <dbReference type="ChEBI" id="CHEBI:15378"/>
        <dbReference type="ChEBI" id="CHEBI:28938"/>
        <dbReference type="ChEBI" id="CHEBI:58453"/>
        <dbReference type="ChEBI" id="CHEBI:58614"/>
        <dbReference type="EC" id="3.5.4.26"/>
    </reaction>
</comment>
<evidence type="ECO:0000256" key="12">
    <source>
        <dbReference type="PIRNR" id="PIRNR006769"/>
    </source>
</evidence>
<feature type="binding site" evidence="14">
    <location>
        <position position="187"/>
    </location>
    <ligand>
        <name>substrate</name>
    </ligand>
</feature>
<keyword evidence="6 12" id="KW-0686">Riboflavin biosynthesis</keyword>
<evidence type="ECO:0000256" key="3">
    <source>
        <dbReference type="ARBA" id="ARBA00004910"/>
    </source>
</evidence>
<evidence type="ECO:0000256" key="4">
    <source>
        <dbReference type="ARBA" id="ARBA00005259"/>
    </source>
</evidence>
<feature type="binding site" evidence="15">
    <location>
        <position position="78"/>
    </location>
    <ligand>
        <name>Zn(2+)</name>
        <dbReference type="ChEBI" id="CHEBI:29105"/>
        <note>catalytic</note>
    </ligand>
</feature>
<organism evidence="17 18">
    <name type="scientific">Tritonibacter horizontis</name>
    <dbReference type="NCBI Taxonomy" id="1768241"/>
    <lineage>
        <taxon>Bacteria</taxon>
        <taxon>Pseudomonadati</taxon>
        <taxon>Pseudomonadota</taxon>
        <taxon>Alphaproteobacteria</taxon>
        <taxon>Rhodobacterales</taxon>
        <taxon>Paracoccaceae</taxon>
        <taxon>Tritonibacter</taxon>
    </lineage>
</organism>
<dbReference type="UniPathway" id="UPA00275">
    <property type="reaction ID" value="UER00401"/>
</dbReference>
<dbReference type="RefSeq" id="WP_269745359.1">
    <property type="nucleotide sequence ID" value="NZ_LPUY01000079.1"/>
</dbReference>
<evidence type="ECO:0000256" key="6">
    <source>
        <dbReference type="ARBA" id="ARBA00022619"/>
    </source>
</evidence>
<dbReference type="SUPFAM" id="SSF53597">
    <property type="entry name" value="Dihydrofolate reductase-like"/>
    <property type="match status" value="1"/>
</dbReference>
<evidence type="ECO:0000259" key="16">
    <source>
        <dbReference type="PROSITE" id="PS51747"/>
    </source>
</evidence>
<feature type="binding site" evidence="14">
    <location>
        <position position="210"/>
    </location>
    <ligand>
        <name>substrate</name>
    </ligand>
</feature>
<evidence type="ECO:0000256" key="9">
    <source>
        <dbReference type="ARBA" id="ARBA00022857"/>
    </source>
</evidence>
<dbReference type="PROSITE" id="PS00903">
    <property type="entry name" value="CYT_DCMP_DEAMINASES_1"/>
    <property type="match status" value="1"/>
</dbReference>
<feature type="binding site" evidence="15">
    <location>
        <position position="87"/>
    </location>
    <ligand>
        <name>Zn(2+)</name>
        <dbReference type="ChEBI" id="CHEBI:29105"/>
        <note>catalytic</note>
    </ligand>
</feature>
<dbReference type="GO" id="GO:0008835">
    <property type="term" value="F:diaminohydroxyphosphoribosylaminopyrimidine deaminase activity"/>
    <property type="evidence" value="ECO:0007669"/>
    <property type="project" value="UniProtKB-EC"/>
</dbReference>
<dbReference type="InterPro" id="IPR011549">
    <property type="entry name" value="RibD_C"/>
</dbReference>
<evidence type="ECO:0000256" key="7">
    <source>
        <dbReference type="ARBA" id="ARBA00022723"/>
    </source>
</evidence>
<keyword evidence="11" id="KW-0511">Multifunctional enzyme</keyword>
<accession>A0A132BUN9</accession>
<feature type="binding site" evidence="14">
    <location>
        <position position="157"/>
    </location>
    <ligand>
        <name>NADP(+)</name>
        <dbReference type="ChEBI" id="CHEBI:58349"/>
    </ligand>
</feature>
<dbReference type="SUPFAM" id="SSF53927">
    <property type="entry name" value="Cytidine deaminase-like"/>
    <property type="match status" value="1"/>
</dbReference>
<comment type="pathway">
    <text evidence="3 12">Cofactor biosynthesis; riboflavin biosynthesis; 5-amino-6-(D-ribitylamino)uracil from GTP: step 3/4.</text>
</comment>
<dbReference type="Pfam" id="PF00383">
    <property type="entry name" value="dCMP_cyt_deam_1"/>
    <property type="match status" value="1"/>
</dbReference>
<evidence type="ECO:0000256" key="14">
    <source>
        <dbReference type="PIRSR" id="PIRSR006769-2"/>
    </source>
</evidence>
<dbReference type="EC" id="1.1.1.193" evidence="12"/>
<dbReference type="PANTHER" id="PTHR38011:SF7">
    <property type="entry name" value="2,5-DIAMINO-6-RIBOSYLAMINO-4(3H)-PYRIMIDINONE 5'-PHOSPHATE REDUCTASE"/>
    <property type="match status" value="1"/>
</dbReference>
<dbReference type="Gene3D" id="3.40.430.10">
    <property type="entry name" value="Dihydrofolate Reductase, subunit A"/>
    <property type="match status" value="1"/>
</dbReference>
<dbReference type="InterPro" id="IPR024072">
    <property type="entry name" value="DHFR-like_dom_sf"/>
</dbReference>